<protein>
    <submittedName>
        <fullName evidence="7">RNF4 ligase</fullName>
    </submittedName>
</protein>
<dbReference type="Proteomes" id="UP000551127">
    <property type="component" value="Unassembled WGS sequence"/>
</dbReference>
<dbReference type="GO" id="GO:0016874">
    <property type="term" value="F:ligase activity"/>
    <property type="evidence" value="ECO:0007669"/>
    <property type="project" value="UniProtKB-KW"/>
</dbReference>
<dbReference type="InterPro" id="IPR013083">
    <property type="entry name" value="Znf_RING/FYVE/PHD"/>
</dbReference>
<evidence type="ECO:0000256" key="4">
    <source>
        <dbReference type="PROSITE-ProRule" id="PRU00175"/>
    </source>
</evidence>
<dbReference type="GO" id="GO:0045944">
    <property type="term" value="P:positive regulation of transcription by RNA polymerase II"/>
    <property type="evidence" value="ECO:0007669"/>
    <property type="project" value="TreeGrafter"/>
</dbReference>
<organism evidence="7 8">
    <name type="scientific">Bucorvus abyssinicus</name>
    <name type="common">Northern ground-hornbill</name>
    <name type="synonym">Abyssinian ground-hornbill</name>
    <dbReference type="NCBI Taxonomy" id="153643"/>
    <lineage>
        <taxon>Eukaryota</taxon>
        <taxon>Metazoa</taxon>
        <taxon>Chordata</taxon>
        <taxon>Craniata</taxon>
        <taxon>Vertebrata</taxon>
        <taxon>Euteleostomi</taxon>
        <taxon>Archelosauria</taxon>
        <taxon>Archosauria</taxon>
        <taxon>Dinosauria</taxon>
        <taxon>Saurischia</taxon>
        <taxon>Theropoda</taxon>
        <taxon>Coelurosauria</taxon>
        <taxon>Aves</taxon>
        <taxon>Neognathae</taxon>
        <taxon>Neoaves</taxon>
        <taxon>Telluraves</taxon>
        <taxon>Coraciimorphae</taxon>
        <taxon>Bucerotiformes</taxon>
        <taxon>Bucorvidae</taxon>
        <taxon>Bucorvus</taxon>
    </lineage>
</organism>
<dbReference type="InterPro" id="IPR047134">
    <property type="entry name" value="RNF4"/>
</dbReference>
<dbReference type="GO" id="GO:0008270">
    <property type="term" value="F:zinc ion binding"/>
    <property type="evidence" value="ECO:0007669"/>
    <property type="project" value="UniProtKB-KW"/>
</dbReference>
<keyword evidence="2 4" id="KW-0863">Zinc-finger</keyword>
<keyword evidence="7" id="KW-0436">Ligase</keyword>
<evidence type="ECO:0000313" key="8">
    <source>
        <dbReference type="Proteomes" id="UP000551127"/>
    </source>
</evidence>
<dbReference type="Gene3D" id="3.30.40.10">
    <property type="entry name" value="Zinc/RING finger domain, C3HC4 (zinc finger)"/>
    <property type="match status" value="1"/>
</dbReference>
<reference evidence="7 8" key="1">
    <citation type="submission" date="2019-09" db="EMBL/GenBank/DDBJ databases">
        <title>Bird 10,000 Genomes (B10K) Project - Family phase.</title>
        <authorList>
            <person name="Zhang G."/>
        </authorList>
    </citation>
    <scope>NUCLEOTIDE SEQUENCE [LARGE SCALE GENOMIC DNA]</scope>
    <source>
        <strain evidence="7">B10K-DU-012-80</strain>
    </source>
</reference>
<proteinExistence type="predicted"/>
<name>A0A7K4Y6K2_BUCAB</name>
<dbReference type="InterPro" id="IPR017907">
    <property type="entry name" value="Znf_RING_CS"/>
</dbReference>
<comment type="caution">
    <text evidence="7">The sequence shown here is derived from an EMBL/GenBank/DDBJ whole genome shotgun (WGS) entry which is preliminary data.</text>
</comment>
<gene>
    <name evidence="7" type="primary">Rnf4_0</name>
    <name evidence="7" type="ORF">BUCABY_R11851</name>
</gene>
<evidence type="ECO:0000256" key="3">
    <source>
        <dbReference type="ARBA" id="ARBA00022833"/>
    </source>
</evidence>
<dbReference type="EMBL" id="VYZL01000350">
    <property type="protein sequence ID" value="NWR54628.1"/>
    <property type="molecule type" value="Genomic_DNA"/>
</dbReference>
<evidence type="ECO:0000256" key="2">
    <source>
        <dbReference type="ARBA" id="ARBA00022771"/>
    </source>
</evidence>
<feature type="non-terminal residue" evidence="7">
    <location>
        <position position="121"/>
    </location>
</feature>
<dbReference type="PROSITE" id="PS50089">
    <property type="entry name" value="ZF_RING_2"/>
    <property type="match status" value="1"/>
</dbReference>
<feature type="compositionally biased region" description="Basic and acidic residues" evidence="5">
    <location>
        <begin position="32"/>
        <end position="42"/>
    </location>
</feature>
<keyword evidence="3" id="KW-0862">Zinc</keyword>
<dbReference type="PANTHER" id="PTHR23041:SF78">
    <property type="entry name" value="E3 UBIQUITIN-PROTEIN LIGASE RNF4"/>
    <property type="match status" value="1"/>
</dbReference>
<dbReference type="Pfam" id="PF13639">
    <property type="entry name" value="zf-RING_2"/>
    <property type="match status" value="1"/>
</dbReference>
<feature type="domain" description="RING-type" evidence="6">
    <location>
        <begin position="63"/>
        <end position="108"/>
    </location>
</feature>
<evidence type="ECO:0000256" key="1">
    <source>
        <dbReference type="ARBA" id="ARBA00022723"/>
    </source>
</evidence>
<dbReference type="SUPFAM" id="SSF57850">
    <property type="entry name" value="RING/U-box"/>
    <property type="match status" value="1"/>
</dbReference>
<feature type="region of interest" description="Disordered" evidence="5">
    <location>
        <begin position="1"/>
        <end position="59"/>
    </location>
</feature>
<evidence type="ECO:0000256" key="5">
    <source>
        <dbReference type="SAM" id="MobiDB-lite"/>
    </source>
</evidence>
<dbReference type="SMART" id="SM00184">
    <property type="entry name" value="RING"/>
    <property type="match status" value="1"/>
</dbReference>
<sequence length="121" mass="13433">ITDNPQPGRDLRPRGQQESDIYVLIGNDEEEPRGNDGTDKVSPELGPLENETESPGPSGTVSCPICMGGYSEIVQSGRHFWATICGHVFCCQCLRYSLQNANSCPTCRKKLIYRQCHPTYI</sequence>
<dbReference type="OrthoDB" id="6105938at2759"/>
<keyword evidence="8" id="KW-1185">Reference proteome</keyword>
<feature type="non-terminal residue" evidence="7">
    <location>
        <position position="1"/>
    </location>
</feature>
<evidence type="ECO:0000259" key="6">
    <source>
        <dbReference type="PROSITE" id="PS50089"/>
    </source>
</evidence>
<evidence type="ECO:0000313" key="7">
    <source>
        <dbReference type="EMBL" id="NWR54628.1"/>
    </source>
</evidence>
<keyword evidence="1" id="KW-0479">Metal-binding</keyword>
<dbReference type="InterPro" id="IPR001841">
    <property type="entry name" value="Znf_RING"/>
</dbReference>
<dbReference type="PANTHER" id="PTHR23041">
    <property type="entry name" value="RING FINGER DOMAIN-CONTAINING"/>
    <property type="match status" value="1"/>
</dbReference>
<dbReference type="AlphaFoldDB" id="A0A7K4Y6K2"/>
<accession>A0A7K4Y6K2</accession>
<dbReference type="GO" id="GO:0016605">
    <property type="term" value="C:PML body"/>
    <property type="evidence" value="ECO:0007669"/>
    <property type="project" value="TreeGrafter"/>
</dbReference>
<dbReference type="PROSITE" id="PS00518">
    <property type="entry name" value="ZF_RING_1"/>
    <property type="match status" value="1"/>
</dbReference>